<name>A0ABV6E7E8_9GAMM</name>
<evidence type="ECO:0000256" key="1">
    <source>
        <dbReference type="SAM" id="Phobius"/>
    </source>
</evidence>
<comment type="caution">
    <text evidence="2">The sequence shown here is derived from an EMBL/GenBank/DDBJ whole genome shotgun (WGS) entry which is preliminary data.</text>
</comment>
<organism evidence="2 3">
    <name type="scientific">Serratia aquatilis</name>
    <dbReference type="NCBI Taxonomy" id="1737515"/>
    <lineage>
        <taxon>Bacteria</taxon>
        <taxon>Pseudomonadati</taxon>
        <taxon>Pseudomonadota</taxon>
        <taxon>Gammaproteobacteria</taxon>
        <taxon>Enterobacterales</taxon>
        <taxon>Yersiniaceae</taxon>
        <taxon>Serratia</taxon>
    </lineage>
</organism>
<keyword evidence="1" id="KW-0472">Membrane</keyword>
<protein>
    <recommendedName>
        <fullName evidence="4">DUF1240 domain-containing protein</fullName>
    </recommendedName>
</protein>
<sequence length="141" mass="16110">MYNLKHRFLAFLGFVFFTFLSLIISFFAFESLFGYLHKMPVFVFSAWSFFAALSPLVVMPFLLMVVPVIIYGRKVSIKLGKQLMVFSFLSLVLIVVLMILFSTLYKEHLNNQGYTRCQGVPMGWTPGMATKYAIDASKCSD</sequence>
<dbReference type="RefSeq" id="WP_380671730.1">
    <property type="nucleotide sequence ID" value="NZ_CP173186.1"/>
</dbReference>
<evidence type="ECO:0008006" key="4">
    <source>
        <dbReference type="Google" id="ProtNLM"/>
    </source>
</evidence>
<dbReference type="EMBL" id="JBHLXG010000001">
    <property type="protein sequence ID" value="MFC0224917.1"/>
    <property type="molecule type" value="Genomic_DNA"/>
</dbReference>
<evidence type="ECO:0000313" key="3">
    <source>
        <dbReference type="Proteomes" id="UP001589792"/>
    </source>
</evidence>
<accession>A0ABV6E7E8</accession>
<feature type="transmembrane region" description="Helical" evidence="1">
    <location>
        <begin position="7"/>
        <end position="29"/>
    </location>
</feature>
<keyword evidence="1" id="KW-0812">Transmembrane</keyword>
<feature type="transmembrane region" description="Helical" evidence="1">
    <location>
        <begin position="49"/>
        <end position="71"/>
    </location>
</feature>
<proteinExistence type="predicted"/>
<keyword evidence="1" id="KW-1133">Transmembrane helix</keyword>
<dbReference type="Proteomes" id="UP001589792">
    <property type="component" value="Unassembled WGS sequence"/>
</dbReference>
<feature type="transmembrane region" description="Helical" evidence="1">
    <location>
        <begin position="83"/>
        <end position="105"/>
    </location>
</feature>
<evidence type="ECO:0000313" key="2">
    <source>
        <dbReference type="EMBL" id="MFC0224917.1"/>
    </source>
</evidence>
<reference evidence="2 3" key="1">
    <citation type="submission" date="2024-09" db="EMBL/GenBank/DDBJ databases">
        <authorList>
            <person name="Sun Q."/>
            <person name="Mori K."/>
        </authorList>
    </citation>
    <scope>NUCLEOTIDE SEQUENCE [LARGE SCALE GENOMIC DNA]</scope>
    <source>
        <strain evidence="2 3">CCM 8626</strain>
    </source>
</reference>
<keyword evidence="3" id="KW-1185">Reference proteome</keyword>
<gene>
    <name evidence="2" type="ORF">ACFFJ3_00055</name>
</gene>